<feature type="region of interest" description="Disordered" evidence="1">
    <location>
        <begin position="266"/>
        <end position="291"/>
    </location>
</feature>
<dbReference type="RefSeq" id="WP_315602760.1">
    <property type="nucleotide sequence ID" value="NZ_CP130318.1"/>
</dbReference>
<dbReference type="PANTHER" id="PTHR43649">
    <property type="entry name" value="ARABINOSE-BINDING PROTEIN-RELATED"/>
    <property type="match status" value="1"/>
</dbReference>
<gene>
    <name evidence="2" type="ORF">MJA45_15195</name>
</gene>
<dbReference type="PANTHER" id="PTHR43649:SF27">
    <property type="entry name" value="EXTRACELLULAR SOLUTE-BINDING PROTEIN FAMILY 1"/>
    <property type="match status" value="1"/>
</dbReference>
<dbReference type="AlphaFoldDB" id="A0AA96L9G5"/>
<keyword evidence="3" id="KW-1185">Reference proteome</keyword>
<feature type="compositionally biased region" description="Polar residues" evidence="1">
    <location>
        <begin position="269"/>
        <end position="291"/>
    </location>
</feature>
<dbReference type="InterPro" id="IPR050490">
    <property type="entry name" value="Bact_solute-bd_prot1"/>
</dbReference>
<dbReference type="InterPro" id="IPR006059">
    <property type="entry name" value="SBP"/>
</dbReference>
<dbReference type="KEGG" id="paun:MJA45_15195"/>
<dbReference type="EMBL" id="CP130318">
    <property type="protein sequence ID" value="WNQ08993.1"/>
    <property type="molecule type" value="Genomic_DNA"/>
</dbReference>
<reference evidence="2 3" key="1">
    <citation type="submission" date="2022-02" db="EMBL/GenBank/DDBJ databases">
        <title>Paenibacillus sp. MBLB1776 Whole Genome Shotgun Sequencing.</title>
        <authorList>
            <person name="Hwang C.Y."/>
            <person name="Cho E.-S."/>
            <person name="Seo M.-J."/>
        </authorList>
    </citation>
    <scope>NUCLEOTIDE SEQUENCE [LARGE SCALE GENOMIC DNA]</scope>
    <source>
        <strain evidence="2 3">MBLB1776</strain>
    </source>
</reference>
<evidence type="ECO:0000313" key="2">
    <source>
        <dbReference type="EMBL" id="WNQ08993.1"/>
    </source>
</evidence>
<proteinExistence type="predicted"/>
<evidence type="ECO:0000256" key="1">
    <source>
        <dbReference type="SAM" id="MobiDB-lite"/>
    </source>
</evidence>
<protein>
    <submittedName>
        <fullName evidence="2">Extracellular solute-binding protein</fullName>
    </submittedName>
</protein>
<accession>A0AA96L9G5</accession>
<name>A0AA96L9G5_9BACL</name>
<dbReference type="Proteomes" id="UP001305702">
    <property type="component" value="Chromosome"/>
</dbReference>
<dbReference type="Gene3D" id="3.40.190.10">
    <property type="entry name" value="Periplasmic binding protein-like II"/>
    <property type="match status" value="1"/>
</dbReference>
<organism evidence="2 3">
    <name type="scientific">Paenibacillus aurantius</name>
    <dbReference type="NCBI Taxonomy" id="2918900"/>
    <lineage>
        <taxon>Bacteria</taxon>
        <taxon>Bacillati</taxon>
        <taxon>Bacillota</taxon>
        <taxon>Bacilli</taxon>
        <taxon>Bacillales</taxon>
        <taxon>Paenibacillaceae</taxon>
        <taxon>Paenibacillus</taxon>
    </lineage>
</organism>
<evidence type="ECO:0000313" key="3">
    <source>
        <dbReference type="Proteomes" id="UP001305702"/>
    </source>
</evidence>
<dbReference type="Gene3D" id="2.60.120.260">
    <property type="entry name" value="Galactose-binding domain-like"/>
    <property type="match status" value="2"/>
</dbReference>
<sequence>MKLSATKVRYWSVLGLLAMMTVVWTVREGTAAGQTVNGRPGAVDVEKLPETYGAFYSQKKLTWEQEGRFKTKDIKVISPGKAYESVSDRAVVSSSPLDGKSSPLVLEKDKEWVTYRFNIPEDGLYNLELTYRPMEGSYSQIQIGVQVDGDYPFKEARTIQLFRSWKDGKYPPDVNEHGDQIRPAQAETPHWSTVRLMDANSSAEPLLWAFTKGEHTIRVESILESVALDSISVVSPEPLPTYEQKAAAAPKKSLVTPAWGSTLEAEQVSGKSDPSVQIQASNDNLASPPSNGRITYNMLGGSRWSRSGNEAEWTLEVPEDGLYYLSFKFMQNFTRDVYTYRQIRLDGVVPFRELEAYPFPYSRSWQIETLSDPDGKAYGLYLTKGRHVLSLSAVAAPTASIRESIQTIADDLQAINRTVSMATGVKNRRMVDRNRDWKLDDMIPDIRERAAALADRLQSQISKLQTLYGSSLQSADGLRAVIRDIREIEEDPNILVTRPPEMWAGNLDKMSAFVDSLAKQPLTLDQIYLTASPEVPEKPPGRLAVLQDTVVNFFRTFRPDYHYSGRNDPDAIDIWVNRGRDYVNLMQQLADESFTPQTGVKVNINLMPNPGQLILSNSSGREPDLALGLPEGTPSDFAMRNSLVDLSTFKDYKDVVKPFHPGTLIPFQYDGGTYALPETVSLNVMFYRTDILESLDHKPPQTWDEMLAMLPTLKQKGYDFYYNKANSVPIFLQNGVSFYTTDGLKSGLNSPEGFKAFKQWTDLFNVYGFPTEVPNFYQHFRSGDLPIGISDYNTYMQLLVAAPELNGSWEIAPVPGVGGQGQEPARWSGGSLTSGMIFKSTKHKEEAWSFLKWWTSTDTQARFGNEVELLNGVEFRWNTANVEAFKKLPWPSGTKETILEQWRWYKEMPNVPGGYFTGREMLFAWNRTVLQGLNYRESLEQAIFQVDSELKRKQKEFGFLDENGEVRRTLVVPDITKPWEGAQP</sequence>
<dbReference type="Pfam" id="PF13416">
    <property type="entry name" value="SBP_bac_8"/>
    <property type="match status" value="1"/>
</dbReference>
<dbReference type="SUPFAM" id="SSF53850">
    <property type="entry name" value="Periplasmic binding protein-like II"/>
    <property type="match status" value="1"/>
</dbReference>